<keyword evidence="3" id="KW-0521">NADP</keyword>
<dbReference type="GO" id="GO:1902138">
    <property type="term" value="P:(-)-secoisolariciresinol biosynthetic process"/>
    <property type="evidence" value="ECO:0007669"/>
    <property type="project" value="UniProtKB-ARBA"/>
</dbReference>
<dbReference type="InterPro" id="IPR050608">
    <property type="entry name" value="NmrA-type/Isoflavone_red_sf"/>
</dbReference>
<accession>A0A438J7D1</accession>
<proteinExistence type="inferred from homology"/>
<dbReference type="SUPFAM" id="SSF51735">
    <property type="entry name" value="NAD(P)-binding Rossmann-fold domains"/>
    <property type="match status" value="1"/>
</dbReference>
<sequence length="347" mass="39480">MVQHFDHVLHHLTSAAIKEHVPPTAQHGGKRQRGLMEANVIKFFRKWSRTRSVIIFRKTPSKKKRDQSLEIWVFETNYNGWRDGKKQVLIVGGTGYLGKRLVKASLAQGHPTYVLQRLDDAVHIEKIELLLSFKEQGAHLVSGSFDDHQSLVDAVKLVDVVISAISGVHLRSHHILIQLKLVDAIKEAGNIKRFLPSEFGTDPARMDNAMEPGRVTFDDKMAVRKAIQEAGIPFTYVSANCFAGYFVGAIYVDEDDIAMYTIKTIDDPRTLNKTLYLRPPQNILSQREVVEIWEKLIGKQLQKSSIFKEEFLTNMKRDGAEEASQLYPEIKYTTVHEHMKDPNHALS</sequence>
<dbReference type="Proteomes" id="UP000288805">
    <property type="component" value="Unassembled WGS sequence"/>
</dbReference>
<dbReference type="InterPro" id="IPR045312">
    <property type="entry name" value="PCBER-like"/>
</dbReference>
<feature type="domain" description="NmrA-like" evidence="9">
    <location>
        <begin position="251"/>
        <end position="315"/>
    </location>
</feature>
<evidence type="ECO:0000256" key="5">
    <source>
        <dbReference type="ARBA" id="ARBA00038909"/>
    </source>
</evidence>
<evidence type="ECO:0000256" key="8">
    <source>
        <dbReference type="ARBA" id="ARBA00043173"/>
    </source>
</evidence>
<gene>
    <name evidence="10" type="primary">PLR_Lu2_3</name>
    <name evidence="10" type="ORF">CK203_019262</name>
</gene>
<dbReference type="PANTHER" id="PTHR43349">
    <property type="entry name" value="PINORESINOL REDUCTASE-RELATED"/>
    <property type="match status" value="1"/>
</dbReference>
<evidence type="ECO:0000259" key="9">
    <source>
        <dbReference type="Pfam" id="PF05368"/>
    </source>
</evidence>
<dbReference type="InterPro" id="IPR036291">
    <property type="entry name" value="NAD(P)-bd_dom_sf"/>
</dbReference>
<dbReference type="CDD" id="cd05259">
    <property type="entry name" value="PCBER_SDR_a"/>
    <property type="match status" value="1"/>
</dbReference>
<evidence type="ECO:0000313" key="10">
    <source>
        <dbReference type="EMBL" id="RVX04873.1"/>
    </source>
</evidence>
<reference evidence="10 11" key="1">
    <citation type="journal article" date="2018" name="PLoS Genet.">
        <title>Population sequencing reveals clonal diversity and ancestral inbreeding in the grapevine cultivar Chardonnay.</title>
        <authorList>
            <person name="Roach M.J."/>
            <person name="Johnson D.L."/>
            <person name="Bohlmann J."/>
            <person name="van Vuuren H.J."/>
            <person name="Jones S.J."/>
            <person name="Pretorius I.S."/>
            <person name="Schmidt S.A."/>
            <person name="Borneman A.R."/>
        </authorList>
    </citation>
    <scope>NUCLEOTIDE SEQUENCE [LARGE SCALE GENOMIC DNA]</scope>
    <source>
        <strain evidence="11">cv. Chardonnay</strain>
        <tissue evidence="10">Leaf</tissue>
    </source>
</reference>
<evidence type="ECO:0000313" key="11">
    <source>
        <dbReference type="Proteomes" id="UP000288805"/>
    </source>
</evidence>
<dbReference type="Gene3D" id="3.90.25.10">
    <property type="entry name" value="UDP-galactose 4-epimerase, domain 1"/>
    <property type="match status" value="1"/>
</dbReference>
<dbReference type="Gene3D" id="3.40.50.720">
    <property type="entry name" value="NAD(P)-binding Rossmann-like Domain"/>
    <property type="match status" value="2"/>
</dbReference>
<evidence type="ECO:0000256" key="6">
    <source>
        <dbReference type="ARBA" id="ARBA00038910"/>
    </source>
</evidence>
<dbReference type="EMBL" id="QGNW01000058">
    <property type="protein sequence ID" value="RVX04873.1"/>
    <property type="molecule type" value="Genomic_DNA"/>
</dbReference>
<dbReference type="GO" id="GO:0010284">
    <property type="term" value="F:lariciresinol reductase activity"/>
    <property type="evidence" value="ECO:0007669"/>
    <property type="project" value="UniProtKB-EC"/>
</dbReference>
<evidence type="ECO:0000256" key="3">
    <source>
        <dbReference type="ARBA" id="ARBA00022857"/>
    </source>
</evidence>
<evidence type="ECO:0000256" key="4">
    <source>
        <dbReference type="ARBA" id="ARBA00023002"/>
    </source>
</evidence>
<organism evidence="10 11">
    <name type="scientific">Vitis vinifera</name>
    <name type="common">Grape</name>
    <dbReference type="NCBI Taxonomy" id="29760"/>
    <lineage>
        <taxon>Eukaryota</taxon>
        <taxon>Viridiplantae</taxon>
        <taxon>Streptophyta</taxon>
        <taxon>Embryophyta</taxon>
        <taxon>Tracheophyta</taxon>
        <taxon>Spermatophyta</taxon>
        <taxon>Magnoliopsida</taxon>
        <taxon>eudicotyledons</taxon>
        <taxon>Gunneridae</taxon>
        <taxon>Pentapetalae</taxon>
        <taxon>rosids</taxon>
        <taxon>Vitales</taxon>
        <taxon>Vitaceae</taxon>
        <taxon>Viteae</taxon>
        <taxon>Vitis</taxon>
    </lineage>
</organism>
<name>A0A438J7D1_VITVI</name>
<protein>
    <recommendedName>
        <fullName evidence="7">(+)-lariciresinol reductase</fullName>
        <ecNumber evidence="5">1.23.1.1</ecNumber>
        <ecNumber evidence="6">1.23.1.2</ecNumber>
    </recommendedName>
    <alternativeName>
        <fullName evidence="8">(+)-pinoresinol reductase</fullName>
    </alternativeName>
</protein>
<dbReference type="EC" id="1.23.1.2" evidence="6"/>
<dbReference type="Pfam" id="PF05368">
    <property type="entry name" value="NmrA"/>
    <property type="match status" value="2"/>
</dbReference>
<evidence type="ECO:0000256" key="2">
    <source>
        <dbReference type="ARBA" id="ARBA00011473"/>
    </source>
</evidence>
<dbReference type="InterPro" id="IPR008030">
    <property type="entry name" value="NmrA-like"/>
</dbReference>
<comment type="caution">
    <text evidence="10">The sequence shown here is derived from an EMBL/GenBank/DDBJ whole genome shotgun (WGS) entry which is preliminary data.</text>
</comment>
<dbReference type="AlphaFoldDB" id="A0A438J7D1"/>
<evidence type="ECO:0000256" key="7">
    <source>
        <dbReference type="ARBA" id="ARBA00042771"/>
    </source>
</evidence>
<dbReference type="GO" id="GO:0010283">
    <property type="term" value="F:pinoresinol reductase activity"/>
    <property type="evidence" value="ECO:0007669"/>
    <property type="project" value="UniProtKB-EC"/>
</dbReference>
<dbReference type="GO" id="GO:1902125">
    <property type="term" value="P:(+)-pinoresinol catabolic process"/>
    <property type="evidence" value="ECO:0007669"/>
    <property type="project" value="UniProtKB-ARBA"/>
</dbReference>
<dbReference type="PANTHER" id="PTHR43349:SF47">
    <property type="entry name" value="NMRA-LIKE DOMAIN-CONTAINING PROTEIN"/>
    <property type="match status" value="1"/>
</dbReference>
<feature type="domain" description="NmrA-like" evidence="9">
    <location>
        <begin position="85"/>
        <end position="247"/>
    </location>
</feature>
<dbReference type="EC" id="1.23.1.1" evidence="5"/>
<keyword evidence="4" id="KW-0560">Oxidoreductase</keyword>
<comment type="similarity">
    <text evidence="1">Belongs to the NmrA-type oxidoreductase family. Isoflavone reductase subfamily.</text>
</comment>
<evidence type="ECO:0000256" key="1">
    <source>
        <dbReference type="ARBA" id="ARBA00005725"/>
    </source>
</evidence>
<comment type="subunit">
    <text evidence="2">Dimer.</text>
</comment>